<proteinExistence type="predicted"/>
<reference evidence="1 2" key="1">
    <citation type="submission" date="2018-11" db="EMBL/GenBank/DDBJ databases">
        <title>Parancylomarina longa gen. nov., sp. nov., isolated from sediments of southern Okinawa.</title>
        <authorList>
            <person name="Fu T."/>
        </authorList>
    </citation>
    <scope>NUCLEOTIDE SEQUENCE [LARGE SCALE GENOMIC DNA]</scope>
    <source>
        <strain evidence="1 2">T3-2 S1-C</strain>
    </source>
</reference>
<comment type="caution">
    <text evidence="1">The sequence shown here is derived from an EMBL/GenBank/DDBJ whole genome shotgun (WGS) entry which is preliminary data.</text>
</comment>
<evidence type="ECO:0000313" key="2">
    <source>
        <dbReference type="Proteomes" id="UP000282985"/>
    </source>
</evidence>
<name>A0A434AGK9_9BACT</name>
<keyword evidence="2" id="KW-1185">Reference proteome</keyword>
<dbReference type="Proteomes" id="UP000282985">
    <property type="component" value="Unassembled WGS sequence"/>
</dbReference>
<protein>
    <submittedName>
        <fullName evidence="1">Uncharacterized protein</fullName>
    </submittedName>
</protein>
<gene>
    <name evidence="1" type="ORF">DLK05_13040</name>
</gene>
<accession>A0A434AGK9</accession>
<dbReference type="RefSeq" id="WP_127344412.1">
    <property type="nucleotide sequence ID" value="NZ_RJJX01000020.1"/>
</dbReference>
<dbReference type="OrthoDB" id="1122420at2"/>
<dbReference type="EMBL" id="RJJX01000020">
    <property type="protein sequence ID" value="RUT73520.1"/>
    <property type="molecule type" value="Genomic_DNA"/>
</dbReference>
<dbReference type="InterPro" id="IPR046228">
    <property type="entry name" value="DUF6261"/>
</dbReference>
<dbReference type="AlphaFoldDB" id="A0A434AGK9"/>
<sequence length="241" mass="27078">MRQISSKSNIKEIASVGTEIINLNKQANITEDAYFTITYEKLSAKTDILIQKIRAGWAASDLQEKDELRDLDIRAIFYEVEAKCIRRNSPAQLSAEKVKAVLDRYGLNIISESYSKESVDVKALLSDLNADGLVADRSAIPDLDGLIRNLENSQAAFDLSFTQNLEDRVDHNNAKSASILAQELRRIINTEFCPYVGAMAQANADKFKVFADLFSELIERNNKEVSERIALQKRDLKESEA</sequence>
<evidence type="ECO:0000313" key="1">
    <source>
        <dbReference type="EMBL" id="RUT73520.1"/>
    </source>
</evidence>
<organism evidence="1 2">
    <name type="scientific">Ancylomarina longa</name>
    <dbReference type="NCBI Taxonomy" id="2487017"/>
    <lineage>
        <taxon>Bacteria</taxon>
        <taxon>Pseudomonadati</taxon>
        <taxon>Bacteroidota</taxon>
        <taxon>Bacteroidia</taxon>
        <taxon>Marinilabiliales</taxon>
        <taxon>Marinifilaceae</taxon>
        <taxon>Ancylomarina</taxon>
    </lineage>
</organism>
<dbReference type="Pfam" id="PF19775">
    <property type="entry name" value="DUF6261"/>
    <property type="match status" value="1"/>
</dbReference>